<evidence type="ECO:0000256" key="5">
    <source>
        <dbReference type="ARBA" id="ARBA00023145"/>
    </source>
</evidence>
<comment type="cofactor">
    <cofactor evidence="9">
        <name>pyruvate</name>
        <dbReference type="ChEBI" id="CHEBI:15361"/>
    </cofactor>
    <text evidence="9">Binds 1 pyruvoyl group covalently per subunit.</text>
</comment>
<dbReference type="GO" id="GO:0004068">
    <property type="term" value="F:aspartate 1-decarboxylase activity"/>
    <property type="evidence" value="ECO:0007669"/>
    <property type="project" value="UniProtKB-UniRule"/>
</dbReference>
<dbReference type="Proteomes" id="UP000009374">
    <property type="component" value="Unassembled WGS sequence"/>
</dbReference>
<comment type="subunit">
    <text evidence="9">Heterooctamer of four alpha and four beta subunits.</text>
</comment>
<evidence type="ECO:0000256" key="9">
    <source>
        <dbReference type="HAMAP-Rule" id="MF_00446"/>
    </source>
</evidence>
<feature type="modified residue" description="Pyruvic acid (Ser)" evidence="9">
    <location>
        <position position="25"/>
    </location>
</feature>
<evidence type="ECO:0000256" key="3">
    <source>
        <dbReference type="ARBA" id="ARBA00022793"/>
    </source>
</evidence>
<dbReference type="InterPro" id="IPR003190">
    <property type="entry name" value="Asp_decarbox"/>
</dbReference>
<dbReference type="GO" id="GO:0006523">
    <property type="term" value="P:alanine biosynthetic process"/>
    <property type="evidence" value="ECO:0007669"/>
    <property type="project" value="InterPro"/>
</dbReference>
<feature type="chain" id="PRO_5023265631" description="Aspartate 1-decarboxylase beta chain" evidence="9">
    <location>
        <begin position="1"/>
        <end position="24"/>
    </location>
</feature>
<keyword evidence="7 9" id="KW-0704">Schiff base</keyword>
<keyword evidence="5 9" id="KW-0865">Zymogen</keyword>
<evidence type="ECO:0000256" key="1">
    <source>
        <dbReference type="ARBA" id="ARBA00022490"/>
    </source>
</evidence>
<evidence type="ECO:0000256" key="7">
    <source>
        <dbReference type="ARBA" id="ARBA00023270"/>
    </source>
</evidence>
<evidence type="ECO:0000313" key="11">
    <source>
        <dbReference type="EMBL" id="EES53582.1"/>
    </source>
</evidence>
<evidence type="ECO:0000256" key="10">
    <source>
        <dbReference type="SAM" id="MobiDB-lite"/>
    </source>
</evidence>
<dbReference type="EC" id="4.1.1.11" evidence="9"/>
<keyword evidence="12" id="KW-1185">Reference proteome</keyword>
<dbReference type="InterPro" id="IPR009010">
    <property type="entry name" value="Asp_de-COase-like_dom_sf"/>
</dbReference>
<dbReference type="GO" id="GO:0015940">
    <property type="term" value="P:pantothenate biosynthetic process"/>
    <property type="evidence" value="ECO:0007669"/>
    <property type="project" value="UniProtKB-UniRule"/>
</dbReference>
<comment type="function">
    <text evidence="9">Catalyzes the pyruvoyl-dependent decarboxylation of aspartate to produce beta-alanine.</text>
</comment>
<evidence type="ECO:0000256" key="8">
    <source>
        <dbReference type="ARBA" id="ARBA00023317"/>
    </source>
</evidence>
<dbReference type="AlphaFoldDB" id="C6HUX1"/>
<comment type="subcellular location">
    <subcellularLocation>
        <location evidence="9">Cytoplasm</location>
    </subcellularLocation>
</comment>
<evidence type="ECO:0000256" key="4">
    <source>
        <dbReference type="ARBA" id="ARBA00022813"/>
    </source>
</evidence>
<dbReference type="Gene3D" id="2.40.40.20">
    <property type="match status" value="1"/>
</dbReference>
<feature type="binding site" evidence="9">
    <location>
        <begin position="73"/>
        <end position="75"/>
    </location>
    <ligand>
        <name>substrate</name>
    </ligand>
</feature>
<feature type="region of interest" description="Disordered" evidence="10">
    <location>
        <begin position="120"/>
        <end position="166"/>
    </location>
</feature>
<dbReference type="HAMAP" id="MF_00446">
    <property type="entry name" value="PanD"/>
    <property type="match status" value="1"/>
</dbReference>
<dbReference type="SUPFAM" id="SSF50692">
    <property type="entry name" value="ADC-like"/>
    <property type="match status" value="1"/>
</dbReference>
<protein>
    <recommendedName>
        <fullName evidence="9">Aspartate 1-decarboxylase</fullName>
        <ecNumber evidence="9">4.1.1.11</ecNumber>
    </recommendedName>
    <alternativeName>
        <fullName evidence="9">Aspartate alpha-decarboxylase</fullName>
    </alternativeName>
    <component>
        <recommendedName>
            <fullName evidence="9">Aspartate 1-decarboxylase beta chain</fullName>
        </recommendedName>
    </component>
    <component>
        <recommendedName>
            <fullName evidence="9">Aspartate 1-decarboxylase alpha chain</fullName>
        </recommendedName>
    </component>
</protein>
<comment type="catalytic activity">
    <reaction evidence="9">
        <text>L-aspartate + H(+) = beta-alanine + CO2</text>
        <dbReference type="Rhea" id="RHEA:19497"/>
        <dbReference type="ChEBI" id="CHEBI:15378"/>
        <dbReference type="ChEBI" id="CHEBI:16526"/>
        <dbReference type="ChEBI" id="CHEBI:29991"/>
        <dbReference type="ChEBI" id="CHEBI:57966"/>
        <dbReference type="EC" id="4.1.1.11"/>
    </reaction>
</comment>
<keyword evidence="3 9" id="KW-0210">Decarboxylase</keyword>
<comment type="pathway">
    <text evidence="9">Cofactor biosynthesis; (R)-pantothenate biosynthesis; beta-alanine from L-aspartate: step 1/1.</text>
</comment>
<keyword evidence="6 9" id="KW-0456">Lyase</keyword>
<evidence type="ECO:0000313" key="12">
    <source>
        <dbReference type="Proteomes" id="UP000009374"/>
    </source>
</evidence>
<dbReference type="CDD" id="cd06919">
    <property type="entry name" value="Asp_decarbox"/>
    <property type="match status" value="1"/>
</dbReference>
<name>C6HUX1_9BACT</name>
<dbReference type="PANTHER" id="PTHR21012">
    <property type="entry name" value="ASPARTATE 1-DECARBOXYLASE"/>
    <property type="match status" value="1"/>
</dbReference>
<feature type="active site" description="Proton donor" evidence="9">
    <location>
        <position position="58"/>
    </location>
</feature>
<feature type="chain" id="PRO_5023265630" description="Aspartate 1-decarboxylase alpha chain" evidence="9">
    <location>
        <begin position="25"/>
        <end position="166"/>
    </location>
</feature>
<organism evidence="11 12">
    <name type="scientific">Leptospirillum ferrodiazotrophum</name>
    <dbReference type="NCBI Taxonomy" id="412449"/>
    <lineage>
        <taxon>Bacteria</taxon>
        <taxon>Pseudomonadati</taxon>
        <taxon>Nitrospirota</taxon>
        <taxon>Nitrospiria</taxon>
        <taxon>Nitrospirales</taxon>
        <taxon>Nitrospiraceae</taxon>
        <taxon>Leptospirillum</taxon>
    </lineage>
</organism>
<sequence length="166" mass="17906">MLRSFLRSKIHRATVTQSELEYEGSLTLDTDLMDAAGILPYEEVVISNLNNGERFSTYVIEGEKGSGTVCLNGPTARKGAVGDRIIIFSYGLLTPEEVPDHRPVIVMVDPKNAVRERRMAETKALKKTPASKGKIAPEKGRASSSPVSKAPAGKKGPLSPSRKGGR</sequence>
<feature type="active site" description="Schiff-base intermediate with substrate; via pyruvic acid" evidence="9">
    <location>
        <position position="25"/>
    </location>
</feature>
<evidence type="ECO:0000256" key="6">
    <source>
        <dbReference type="ARBA" id="ARBA00023239"/>
    </source>
</evidence>
<evidence type="ECO:0000256" key="2">
    <source>
        <dbReference type="ARBA" id="ARBA00022655"/>
    </source>
</evidence>
<keyword evidence="2 9" id="KW-0566">Pantothenate biosynthesis</keyword>
<comment type="similarity">
    <text evidence="9">Belongs to the PanD family.</text>
</comment>
<proteinExistence type="inferred from homology"/>
<reference evidence="11 12" key="1">
    <citation type="journal article" date="2009" name="Appl. Environ. Microbiol.">
        <title>Community genomic and proteomic analyses of chemoautotrophic iron-oxidizing "Leptospirillum rubarum" (Group II) and "Leptospirillum ferrodiazotrophum" (Group III) bacteria in acid mine drainage biofilms.</title>
        <authorList>
            <person name="Goltsman D.S."/>
            <person name="Denef V.J."/>
            <person name="Singer S.W."/>
            <person name="VerBerkmoes N.C."/>
            <person name="Lefsrud M."/>
            <person name="Mueller R.S."/>
            <person name="Dick G.J."/>
            <person name="Sun C.L."/>
            <person name="Wheeler K.E."/>
            <person name="Zemla A."/>
            <person name="Baker B.J."/>
            <person name="Hauser L."/>
            <person name="Land M."/>
            <person name="Shah M.B."/>
            <person name="Thelen M.P."/>
            <person name="Hettich R.L."/>
            <person name="Banfield J.F."/>
        </authorList>
    </citation>
    <scope>NUCLEOTIDE SEQUENCE [LARGE SCALE GENOMIC DNA]</scope>
</reference>
<keyword evidence="1 9" id="KW-0963">Cytoplasm</keyword>
<keyword evidence="8 9" id="KW-0670">Pyruvate</keyword>
<dbReference type="NCBIfam" id="TIGR00223">
    <property type="entry name" value="panD"/>
    <property type="match status" value="1"/>
</dbReference>
<comment type="PTM">
    <text evidence="9">Is synthesized initially as an inactive proenzyme, which is activated by self-cleavage at a specific serine bond to produce a beta-subunit with a hydroxyl group at its C-terminus and an alpha-subunit with a pyruvoyl group at its N-terminus.</text>
</comment>
<dbReference type="PANTHER" id="PTHR21012:SF0">
    <property type="entry name" value="ASPARTATE 1-DECARBOXYLASE"/>
    <property type="match status" value="1"/>
</dbReference>
<gene>
    <name evidence="9" type="primary">panD</name>
    <name evidence="11" type="ORF">UBAL3_74420039</name>
</gene>
<dbReference type="GO" id="GO:0005829">
    <property type="term" value="C:cytosol"/>
    <property type="evidence" value="ECO:0007669"/>
    <property type="project" value="TreeGrafter"/>
</dbReference>
<accession>C6HUX1</accession>
<dbReference type="EMBL" id="GG693859">
    <property type="protein sequence ID" value="EES53582.1"/>
    <property type="molecule type" value="Genomic_DNA"/>
</dbReference>
<keyword evidence="4 9" id="KW-0068">Autocatalytic cleavage</keyword>
<feature type="binding site" evidence="9">
    <location>
        <position position="57"/>
    </location>
    <ligand>
        <name>substrate</name>
    </ligand>
</feature>
<dbReference type="UniPathway" id="UPA00028">
    <property type="reaction ID" value="UER00002"/>
</dbReference>
<dbReference type="Pfam" id="PF02261">
    <property type="entry name" value="Asp_decarbox"/>
    <property type="match status" value="1"/>
</dbReference>